<dbReference type="Proteomes" id="UP000694557">
    <property type="component" value="Unassembled WGS sequence"/>
</dbReference>
<evidence type="ECO:0000313" key="3">
    <source>
        <dbReference type="Proteomes" id="UP000694557"/>
    </source>
</evidence>
<organism evidence="2 3">
    <name type="scientific">Oncorhynchus kisutch</name>
    <name type="common">Coho salmon</name>
    <name type="synonym">Salmo kisutch</name>
    <dbReference type="NCBI Taxonomy" id="8019"/>
    <lineage>
        <taxon>Eukaryota</taxon>
        <taxon>Metazoa</taxon>
        <taxon>Chordata</taxon>
        <taxon>Craniata</taxon>
        <taxon>Vertebrata</taxon>
        <taxon>Euteleostomi</taxon>
        <taxon>Actinopterygii</taxon>
        <taxon>Neopterygii</taxon>
        <taxon>Teleostei</taxon>
        <taxon>Protacanthopterygii</taxon>
        <taxon>Salmoniformes</taxon>
        <taxon>Salmonidae</taxon>
        <taxon>Salmoninae</taxon>
        <taxon>Oncorhynchus</taxon>
    </lineage>
</organism>
<dbReference type="AlphaFoldDB" id="A0A8C7KJ60"/>
<reference evidence="2" key="2">
    <citation type="submission" date="2025-09" db="UniProtKB">
        <authorList>
            <consortium name="Ensembl"/>
        </authorList>
    </citation>
    <scope>IDENTIFICATION</scope>
</reference>
<feature type="transmembrane region" description="Helical" evidence="1">
    <location>
        <begin position="33"/>
        <end position="50"/>
    </location>
</feature>
<dbReference type="Ensembl" id="ENSOKIT00005110608.1">
    <property type="protein sequence ID" value="ENSOKIP00005103183.1"/>
    <property type="gene ID" value="ENSOKIG00005045452.1"/>
</dbReference>
<reference evidence="2" key="1">
    <citation type="submission" date="2025-08" db="UniProtKB">
        <authorList>
            <consortium name="Ensembl"/>
        </authorList>
    </citation>
    <scope>IDENTIFICATION</scope>
</reference>
<keyword evidence="1" id="KW-0812">Transmembrane</keyword>
<evidence type="ECO:0000256" key="1">
    <source>
        <dbReference type="SAM" id="Phobius"/>
    </source>
</evidence>
<protein>
    <submittedName>
        <fullName evidence="2">Uncharacterized protein</fullName>
    </submittedName>
</protein>
<sequence>MSVFATIRGMVSGSIHNIADIKGMNTVNRMPCSAVHFFVNIVLVSWFMFIRHKTEENRLYPSGTRLPGSIRNADYYFFGYKTFPILVLLDVLRRAQNGSAQGCGLISCGVEVIKHHFLQVGLYFLHLSEDDPSLSLDLCSPQCAVLDDVC</sequence>
<proteinExistence type="predicted"/>
<evidence type="ECO:0000313" key="2">
    <source>
        <dbReference type="Ensembl" id="ENSOKIP00005103183.1"/>
    </source>
</evidence>
<keyword evidence="1" id="KW-0472">Membrane</keyword>
<name>A0A8C7KJ60_ONCKI</name>
<keyword evidence="1" id="KW-1133">Transmembrane helix</keyword>
<accession>A0A8C7KJ60</accession>
<keyword evidence="3" id="KW-1185">Reference proteome</keyword>